<dbReference type="GeneID" id="25357228"/>
<evidence type="ECO:0000313" key="2">
    <source>
        <dbReference type="EMBL" id="ETN84215.1"/>
    </source>
</evidence>
<feature type="compositionally biased region" description="Polar residues" evidence="1">
    <location>
        <begin position="263"/>
        <end position="281"/>
    </location>
</feature>
<dbReference type="PANTHER" id="PTHR47331">
    <property type="entry name" value="PHD-TYPE DOMAIN-CONTAINING PROTEIN"/>
    <property type="match status" value="1"/>
</dbReference>
<accession>W2TQ62</accession>
<organism evidence="2 3">
    <name type="scientific">Necator americanus</name>
    <name type="common">Human hookworm</name>
    <dbReference type="NCBI Taxonomy" id="51031"/>
    <lineage>
        <taxon>Eukaryota</taxon>
        <taxon>Metazoa</taxon>
        <taxon>Ecdysozoa</taxon>
        <taxon>Nematoda</taxon>
        <taxon>Chromadorea</taxon>
        <taxon>Rhabditida</taxon>
        <taxon>Rhabditina</taxon>
        <taxon>Rhabditomorpha</taxon>
        <taxon>Strongyloidea</taxon>
        <taxon>Ancylostomatidae</taxon>
        <taxon>Bunostominae</taxon>
        <taxon>Necator</taxon>
    </lineage>
</organism>
<dbReference type="OMA" id="VERMEHC"/>
<dbReference type="Pfam" id="PF03564">
    <property type="entry name" value="DUF1759"/>
    <property type="match status" value="1"/>
</dbReference>
<dbReference type="AlphaFoldDB" id="W2TQ62"/>
<feature type="compositionally biased region" description="Polar residues" evidence="1">
    <location>
        <begin position="235"/>
        <end position="251"/>
    </location>
</feature>
<name>W2TQ62_NECAM</name>
<gene>
    <name evidence="2" type="ORF">NECAME_17202</name>
</gene>
<dbReference type="Proteomes" id="UP000053676">
    <property type="component" value="Unassembled WGS sequence"/>
</dbReference>
<dbReference type="CTD" id="25357228"/>
<protein>
    <submittedName>
        <fullName evidence="2">Uncharacterized protein</fullName>
    </submittedName>
</protein>
<dbReference type="EMBL" id="KI657989">
    <property type="protein sequence ID" value="ETN84215.1"/>
    <property type="molecule type" value="Genomic_DNA"/>
</dbReference>
<evidence type="ECO:0000256" key="1">
    <source>
        <dbReference type="SAM" id="MobiDB-lite"/>
    </source>
</evidence>
<dbReference type="KEGG" id="nai:NECAME_17202"/>
<feature type="region of interest" description="Disordered" evidence="1">
    <location>
        <begin position="261"/>
        <end position="281"/>
    </location>
</feature>
<keyword evidence="3" id="KW-1185">Reference proteome</keyword>
<evidence type="ECO:0000313" key="3">
    <source>
        <dbReference type="Proteomes" id="UP000053676"/>
    </source>
</evidence>
<proteinExistence type="predicted"/>
<reference evidence="3" key="1">
    <citation type="journal article" date="2014" name="Nat. Genet.">
        <title>Genome of the human hookworm Necator americanus.</title>
        <authorList>
            <person name="Tang Y.T."/>
            <person name="Gao X."/>
            <person name="Rosa B.A."/>
            <person name="Abubucker S."/>
            <person name="Hallsworth-Pepin K."/>
            <person name="Martin J."/>
            <person name="Tyagi R."/>
            <person name="Heizer E."/>
            <person name="Zhang X."/>
            <person name="Bhonagiri-Palsikar V."/>
            <person name="Minx P."/>
            <person name="Warren W.C."/>
            <person name="Wang Q."/>
            <person name="Zhan B."/>
            <person name="Hotez P.J."/>
            <person name="Sternberg P.W."/>
            <person name="Dougall A."/>
            <person name="Gaze S.T."/>
            <person name="Mulvenna J."/>
            <person name="Sotillo J."/>
            <person name="Ranganathan S."/>
            <person name="Rabelo E.M."/>
            <person name="Wilson R.K."/>
            <person name="Felgner P.L."/>
            <person name="Bethony J."/>
            <person name="Hawdon J.M."/>
            <person name="Gasser R.B."/>
            <person name="Loukas A."/>
            <person name="Mitreva M."/>
        </authorList>
    </citation>
    <scope>NUCLEOTIDE SEQUENCE [LARGE SCALE GENOMIC DNA]</scope>
</reference>
<dbReference type="PANTHER" id="PTHR47331:SF1">
    <property type="entry name" value="GAG-LIKE PROTEIN"/>
    <property type="match status" value="1"/>
</dbReference>
<sequence>MVKYNYLLNALKGEARDYIRKFQIIKDNYFKAINFLLVKYNNREDLINQLVERLDQSVLRSPSIKDRRHLLEQVQVIVAQLTEKGEGVNSPWLIKKVLAKLPDSVKRKVIAKKQGLSADVPFTMQHLFKFIGEILFTEEMFLSFSEKSPPMQQRQVNNNIRPHLMTKCCMYCKNNYPSHSCIQYSTPQDRSAYLRKEQLCMICASPKHRTTKCKGRPCFNCKRLHHTSCCFKNNTESRPSQNKGNNPTNIARPQEKVKERINKGSSKMVRSNVIANSDNTTSETSILQLQTILNTNNNSK</sequence>
<feature type="region of interest" description="Disordered" evidence="1">
    <location>
        <begin position="235"/>
        <end position="254"/>
    </location>
</feature>
<dbReference type="InterPro" id="IPR005312">
    <property type="entry name" value="DUF1759"/>
</dbReference>
<dbReference type="OrthoDB" id="5864015at2759"/>